<organism evidence="10 11">
    <name type="scientific">Dethiosulfovibrio marinus</name>
    <dbReference type="NCBI Taxonomy" id="133532"/>
    <lineage>
        <taxon>Bacteria</taxon>
        <taxon>Thermotogati</taxon>
        <taxon>Synergistota</taxon>
        <taxon>Synergistia</taxon>
        <taxon>Synergistales</taxon>
        <taxon>Dethiosulfovibrionaceae</taxon>
        <taxon>Dethiosulfovibrio</taxon>
    </lineage>
</organism>
<evidence type="ECO:0000256" key="1">
    <source>
        <dbReference type="ARBA" id="ARBA00004651"/>
    </source>
</evidence>
<dbReference type="PANTHER" id="PTHR38438">
    <property type="entry name" value="RIBOFLAVIN TRANSPORTER RIBU"/>
    <property type="match status" value="1"/>
</dbReference>
<keyword evidence="11" id="KW-1185">Reference proteome</keyword>
<reference evidence="10 11" key="1">
    <citation type="submission" date="2022-01" db="EMBL/GenBank/DDBJ databases">
        <title>Dethiosulfovibrio faecalis sp. nov., a novel proteolytic, non-sulfur-reducing bacterium isolated from a marine aquaculture solid waste bioreactor.</title>
        <authorList>
            <person name="Grabowski S."/>
            <person name="Apolinario E."/>
            <person name="Schneider N."/>
            <person name="Marshall C.W."/>
            <person name="Sowers K.R."/>
        </authorList>
    </citation>
    <scope>NUCLEOTIDE SEQUENCE [LARGE SCALE GENOMIC DNA]</scope>
    <source>
        <strain evidence="10 11">DSM 12537</strain>
    </source>
</reference>
<evidence type="ECO:0000313" key="11">
    <source>
        <dbReference type="Proteomes" id="UP001200430"/>
    </source>
</evidence>
<comment type="caution">
    <text evidence="10">The sequence shown here is derived from an EMBL/GenBank/DDBJ whole genome shotgun (WGS) entry which is preliminary data.</text>
</comment>
<evidence type="ECO:0000256" key="8">
    <source>
        <dbReference type="PIRNR" id="PIRNR037778"/>
    </source>
</evidence>
<keyword evidence="3 8" id="KW-0813">Transport</keyword>
<gene>
    <name evidence="10" type="ORF">L2W38_10215</name>
</gene>
<dbReference type="EMBL" id="JAKGUD010000011">
    <property type="protein sequence ID" value="MCF4143184.1"/>
    <property type="molecule type" value="Genomic_DNA"/>
</dbReference>
<comment type="function">
    <text evidence="8">Probably a riboflavin-binding protein that interacts with the energy-coupling factor (ECF) ABC-transporter complex.</text>
</comment>
<accession>A0ABS9ER50</accession>
<name>A0ABS9ER50_9BACT</name>
<feature type="transmembrane region" description="Helical" evidence="9">
    <location>
        <begin position="12"/>
        <end position="32"/>
    </location>
</feature>
<comment type="similarity">
    <text evidence="2 8">Belongs to the prokaryotic riboflavin transporter (P-RFT) (TC 2.A.87) family.</text>
</comment>
<evidence type="ECO:0000256" key="7">
    <source>
        <dbReference type="ARBA" id="ARBA00023136"/>
    </source>
</evidence>
<keyword evidence="7 8" id="KW-0472">Membrane</keyword>
<dbReference type="InterPro" id="IPR025720">
    <property type="entry name" value="RibU"/>
</dbReference>
<evidence type="ECO:0000313" key="10">
    <source>
        <dbReference type="EMBL" id="MCF4143184.1"/>
    </source>
</evidence>
<feature type="transmembrane region" description="Helical" evidence="9">
    <location>
        <begin position="166"/>
        <end position="190"/>
    </location>
</feature>
<evidence type="ECO:0000256" key="2">
    <source>
        <dbReference type="ARBA" id="ARBA00005540"/>
    </source>
</evidence>
<proteinExistence type="inferred from homology"/>
<evidence type="ECO:0000256" key="4">
    <source>
        <dbReference type="ARBA" id="ARBA00022475"/>
    </source>
</evidence>
<dbReference type="PANTHER" id="PTHR38438:SF1">
    <property type="entry name" value="RIBOFLAVIN TRANSPORTER RIBU"/>
    <property type="match status" value="1"/>
</dbReference>
<evidence type="ECO:0000256" key="3">
    <source>
        <dbReference type="ARBA" id="ARBA00022448"/>
    </source>
</evidence>
<keyword evidence="4 8" id="KW-1003">Cell membrane</keyword>
<sequence>MIEMERARGNENVRRMVWGALLSGLATVLMYVDTAVPIFPSFLKMDLSDVPALIGAFAWGPGNGVAIEAVKNLLHCAASSSAGVGEMANFVMGSALVLPAGLIYRANKTKTGALIGMAAGVATMTATAAILNGTVLIPLYSKFVPIDTLISMAGAAIPAIEDVPSLVIYGIVPFNLLKGTIVSISTFWLYKRISPLLGN</sequence>
<dbReference type="Proteomes" id="UP001200430">
    <property type="component" value="Unassembled WGS sequence"/>
</dbReference>
<keyword evidence="5 9" id="KW-0812">Transmembrane</keyword>
<dbReference type="InterPro" id="IPR024529">
    <property type="entry name" value="ECF_trnsprt_substrate-spec"/>
</dbReference>
<protein>
    <recommendedName>
        <fullName evidence="8">Riboflavin transporter</fullName>
    </recommendedName>
</protein>
<dbReference type="Gene3D" id="1.10.1760.20">
    <property type="match status" value="1"/>
</dbReference>
<feature type="transmembrane region" description="Helical" evidence="9">
    <location>
        <begin position="112"/>
        <end position="131"/>
    </location>
</feature>
<dbReference type="PIRSF" id="PIRSF037778">
    <property type="entry name" value="UCP037778_transp_RibU"/>
    <property type="match status" value="1"/>
</dbReference>
<dbReference type="Pfam" id="PF12822">
    <property type="entry name" value="ECF_trnsprt"/>
    <property type="match status" value="1"/>
</dbReference>
<evidence type="ECO:0000256" key="5">
    <source>
        <dbReference type="ARBA" id="ARBA00022692"/>
    </source>
</evidence>
<evidence type="ECO:0000256" key="9">
    <source>
        <dbReference type="SAM" id="Phobius"/>
    </source>
</evidence>
<feature type="transmembrane region" description="Helical" evidence="9">
    <location>
        <begin position="86"/>
        <end position="106"/>
    </location>
</feature>
<comment type="subcellular location">
    <subcellularLocation>
        <location evidence="1">Cell membrane</location>
        <topology evidence="1">Multi-pass membrane protein</topology>
    </subcellularLocation>
</comment>
<evidence type="ECO:0000256" key="6">
    <source>
        <dbReference type="ARBA" id="ARBA00022989"/>
    </source>
</evidence>
<keyword evidence="6 9" id="KW-1133">Transmembrane helix</keyword>